<dbReference type="AlphaFoldDB" id="A0A4R4UXE7"/>
<keyword evidence="2" id="KW-0479">Metal-binding</keyword>
<dbReference type="PROSITE" id="PS51296">
    <property type="entry name" value="RIESKE"/>
    <property type="match status" value="1"/>
</dbReference>
<gene>
    <name evidence="7" type="ORF">E1161_10645</name>
</gene>
<dbReference type="InterPro" id="IPR036922">
    <property type="entry name" value="Rieske_2Fe-2S_sf"/>
</dbReference>
<evidence type="ECO:0000313" key="8">
    <source>
        <dbReference type="Proteomes" id="UP000294744"/>
    </source>
</evidence>
<comment type="caution">
    <text evidence="7">The sequence shown here is derived from an EMBL/GenBank/DDBJ whole genome shotgun (WGS) entry which is preliminary data.</text>
</comment>
<name>A0A4R4UXE7_9PSEU</name>
<dbReference type="PANTHER" id="PTHR13847:SF274">
    <property type="entry name" value="RIESKE 2FE-2S IRON-SULFUR PROTEIN YHFW-RELATED"/>
    <property type="match status" value="1"/>
</dbReference>
<dbReference type="GO" id="GO:0005737">
    <property type="term" value="C:cytoplasm"/>
    <property type="evidence" value="ECO:0007669"/>
    <property type="project" value="TreeGrafter"/>
</dbReference>
<keyword evidence="4" id="KW-0411">Iron-sulfur</keyword>
<evidence type="ECO:0000313" key="7">
    <source>
        <dbReference type="EMBL" id="TDC93463.1"/>
    </source>
</evidence>
<evidence type="ECO:0000256" key="5">
    <source>
        <dbReference type="ARBA" id="ARBA00023157"/>
    </source>
</evidence>
<dbReference type="GO" id="GO:0016705">
    <property type="term" value="F:oxidoreductase activity, acting on paired donors, with incorporation or reduction of molecular oxygen"/>
    <property type="evidence" value="ECO:0007669"/>
    <property type="project" value="UniProtKB-ARBA"/>
</dbReference>
<dbReference type="Pfam" id="PF00355">
    <property type="entry name" value="Rieske"/>
    <property type="match status" value="1"/>
</dbReference>
<dbReference type="SUPFAM" id="SSF50022">
    <property type="entry name" value="ISP domain"/>
    <property type="match status" value="1"/>
</dbReference>
<dbReference type="PANTHER" id="PTHR13847">
    <property type="entry name" value="SARCOSINE DEHYDROGENASE-RELATED"/>
    <property type="match status" value="1"/>
</dbReference>
<dbReference type="GO" id="GO:0046872">
    <property type="term" value="F:metal ion binding"/>
    <property type="evidence" value="ECO:0007669"/>
    <property type="project" value="UniProtKB-KW"/>
</dbReference>
<evidence type="ECO:0000256" key="4">
    <source>
        <dbReference type="ARBA" id="ARBA00023014"/>
    </source>
</evidence>
<organism evidence="7 8">
    <name type="scientific">Saccharopolyspora aridisoli</name>
    <dbReference type="NCBI Taxonomy" id="2530385"/>
    <lineage>
        <taxon>Bacteria</taxon>
        <taxon>Bacillati</taxon>
        <taxon>Actinomycetota</taxon>
        <taxon>Actinomycetes</taxon>
        <taxon>Pseudonocardiales</taxon>
        <taxon>Pseudonocardiaceae</taxon>
        <taxon>Saccharopolyspora</taxon>
    </lineage>
</organism>
<dbReference type="InterPro" id="IPR005805">
    <property type="entry name" value="Rieske_Fe-S_prot_C"/>
</dbReference>
<keyword evidence="8" id="KW-1185">Reference proteome</keyword>
<dbReference type="InterPro" id="IPR006076">
    <property type="entry name" value="FAD-dep_OxRdtase"/>
</dbReference>
<proteinExistence type="predicted"/>
<reference evidence="7 8" key="1">
    <citation type="submission" date="2019-03" db="EMBL/GenBank/DDBJ databases">
        <title>Draft genome sequences of novel Actinobacteria.</title>
        <authorList>
            <person name="Sahin N."/>
            <person name="Ay H."/>
            <person name="Saygin H."/>
        </authorList>
    </citation>
    <scope>NUCLEOTIDE SEQUENCE [LARGE SCALE GENOMIC DNA]</scope>
    <source>
        <strain evidence="7 8">16K404</strain>
    </source>
</reference>
<evidence type="ECO:0000259" key="6">
    <source>
        <dbReference type="PROSITE" id="PS51296"/>
    </source>
</evidence>
<dbReference type="RefSeq" id="WP_132622153.1">
    <property type="nucleotide sequence ID" value="NZ_SMKV01000010.1"/>
</dbReference>
<evidence type="ECO:0000256" key="1">
    <source>
        <dbReference type="ARBA" id="ARBA00022714"/>
    </source>
</evidence>
<dbReference type="Gene3D" id="3.30.9.10">
    <property type="entry name" value="D-Amino Acid Oxidase, subunit A, domain 2"/>
    <property type="match status" value="1"/>
</dbReference>
<sequence>MSSPWLQARHAEHPPLREAQSFDVAVIGGGIAGMTTALLLKRTGATVAVLEADRVASGATGHNTAKATALQSTMYSTIRRHRGTEAAQVYAAASAAGVEEIARLAGPSEAQRRPAYTFAVDESGAQAVEQEIDAAREAGLPVVADELSELPFPVTAAARLDDQIEFDPVRHTRALAGQVDGEGCAVFERTRALRLTEGSPCQIDTDGGTLTADRVVVATHAPVWDRGLYFARLEVQRSYCIAARLREEPPRGLSITAGEPIRSLRPRGDQLVVCGEGHETGKHASGDDPYSRLEAFAREHWSVADITHRWSAQDLVPTDRFPMVGRYLPRSSRLFVATGFMKWGLTGGTFAGKVLADLLNSDENPWSEALSPARLSPGSSWLHLARHNLSAGADFVADRLAPATATDVRELRPGTAAVIREGADRTGVYRDEEGLLHCVSMRCTHLGCLVRFNSAETTWDCPCHGSRFAVDGTVLEGPAVRPLPAKPPPRPPG</sequence>
<keyword evidence="1" id="KW-0001">2Fe-2S</keyword>
<dbReference type="GO" id="GO:0016020">
    <property type="term" value="C:membrane"/>
    <property type="evidence" value="ECO:0007669"/>
    <property type="project" value="InterPro"/>
</dbReference>
<dbReference type="Pfam" id="PF01266">
    <property type="entry name" value="DAO"/>
    <property type="match status" value="1"/>
</dbReference>
<evidence type="ECO:0000256" key="2">
    <source>
        <dbReference type="ARBA" id="ARBA00022723"/>
    </source>
</evidence>
<dbReference type="Gene3D" id="2.102.10.10">
    <property type="entry name" value="Rieske [2Fe-2S] iron-sulphur domain"/>
    <property type="match status" value="1"/>
</dbReference>
<dbReference type="GO" id="GO:0051537">
    <property type="term" value="F:2 iron, 2 sulfur cluster binding"/>
    <property type="evidence" value="ECO:0007669"/>
    <property type="project" value="UniProtKB-KW"/>
</dbReference>
<dbReference type="Proteomes" id="UP000294744">
    <property type="component" value="Unassembled WGS sequence"/>
</dbReference>
<evidence type="ECO:0000256" key="3">
    <source>
        <dbReference type="ARBA" id="ARBA00023004"/>
    </source>
</evidence>
<keyword evidence="5" id="KW-1015">Disulfide bond</keyword>
<feature type="domain" description="Rieske" evidence="6">
    <location>
        <begin position="403"/>
        <end position="493"/>
    </location>
</feature>
<dbReference type="EMBL" id="SMKV01000010">
    <property type="protein sequence ID" value="TDC93463.1"/>
    <property type="molecule type" value="Genomic_DNA"/>
</dbReference>
<dbReference type="PRINTS" id="PR00162">
    <property type="entry name" value="RIESKE"/>
</dbReference>
<dbReference type="InterPro" id="IPR017941">
    <property type="entry name" value="Rieske_2Fe-2S"/>
</dbReference>
<dbReference type="GO" id="GO:0004497">
    <property type="term" value="F:monooxygenase activity"/>
    <property type="evidence" value="ECO:0007669"/>
    <property type="project" value="UniProtKB-ARBA"/>
</dbReference>
<dbReference type="SUPFAM" id="SSF51971">
    <property type="entry name" value="Nucleotide-binding domain"/>
    <property type="match status" value="1"/>
</dbReference>
<dbReference type="Gene3D" id="3.50.50.60">
    <property type="entry name" value="FAD/NAD(P)-binding domain"/>
    <property type="match status" value="1"/>
</dbReference>
<keyword evidence="3" id="KW-0408">Iron</keyword>
<dbReference type="OrthoDB" id="9767869at2"/>
<accession>A0A4R4UXE7</accession>
<dbReference type="InterPro" id="IPR036188">
    <property type="entry name" value="FAD/NAD-bd_sf"/>
</dbReference>
<protein>
    <submittedName>
        <fullName evidence="7">FAD-dependent oxidoreductase</fullName>
    </submittedName>
</protein>